<comment type="subcellular location">
    <subcellularLocation>
        <location evidence="1">Cell outer membrane</location>
        <topology evidence="1">Multi-pass membrane protein</topology>
    </subcellularLocation>
</comment>
<keyword evidence="7" id="KW-0798">TonB box</keyword>
<sequence>GQTSNIDLSSVQNVEVLRGPFSALYGNASGGVMNVTTQTGQQPPTIEASSYYGSFGSWRYGLKATGAMGDGTQPGDVDYTVSTTRFTTHGYRDHSGAQKNLAN</sequence>
<evidence type="ECO:0000259" key="10">
    <source>
        <dbReference type="Pfam" id="PF07715"/>
    </source>
</evidence>
<keyword evidence="4" id="KW-0812">Transmembrane</keyword>
<keyword evidence="5" id="KW-0408">Iron</keyword>
<proteinExistence type="predicted"/>
<dbReference type="PANTHER" id="PTHR32552">
    <property type="entry name" value="FERRICHROME IRON RECEPTOR-RELATED"/>
    <property type="match status" value="1"/>
</dbReference>
<dbReference type="InterPro" id="IPR039426">
    <property type="entry name" value="TonB-dep_rcpt-like"/>
</dbReference>
<evidence type="ECO:0000256" key="3">
    <source>
        <dbReference type="ARBA" id="ARBA00022496"/>
    </source>
</evidence>
<evidence type="ECO:0000256" key="9">
    <source>
        <dbReference type="ARBA" id="ARBA00023237"/>
    </source>
</evidence>
<keyword evidence="9" id="KW-0998">Cell outer membrane</keyword>
<dbReference type="Pfam" id="PF07715">
    <property type="entry name" value="Plug"/>
    <property type="match status" value="1"/>
</dbReference>
<dbReference type="PROSITE" id="PS52016">
    <property type="entry name" value="TONB_DEPENDENT_REC_3"/>
    <property type="match status" value="1"/>
</dbReference>
<evidence type="ECO:0000256" key="7">
    <source>
        <dbReference type="ARBA" id="ARBA00023077"/>
    </source>
</evidence>
<keyword evidence="2" id="KW-0813">Transport</keyword>
<evidence type="ECO:0000256" key="4">
    <source>
        <dbReference type="ARBA" id="ARBA00022692"/>
    </source>
</evidence>
<keyword evidence="8" id="KW-0472">Membrane</keyword>
<dbReference type="InterPro" id="IPR036942">
    <property type="entry name" value="Beta-barrel_TonB_sf"/>
</dbReference>
<dbReference type="PANTHER" id="PTHR32552:SF81">
    <property type="entry name" value="TONB-DEPENDENT OUTER MEMBRANE RECEPTOR"/>
    <property type="match status" value="1"/>
</dbReference>
<name>W1YNG1_9ZZZZ</name>
<keyword evidence="6" id="KW-0406">Ion transport</keyword>
<dbReference type="InterPro" id="IPR012910">
    <property type="entry name" value="Plug_dom"/>
</dbReference>
<keyword evidence="11" id="KW-0675">Receptor</keyword>
<evidence type="ECO:0000256" key="6">
    <source>
        <dbReference type="ARBA" id="ARBA00023065"/>
    </source>
</evidence>
<evidence type="ECO:0000313" key="11">
    <source>
        <dbReference type="EMBL" id="ETJ44017.1"/>
    </source>
</evidence>
<dbReference type="Gene3D" id="2.40.170.20">
    <property type="entry name" value="TonB-dependent receptor, beta-barrel domain"/>
    <property type="match status" value="1"/>
</dbReference>
<reference evidence="11" key="1">
    <citation type="submission" date="2013-12" db="EMBL/GenBank/DDBJ databases">
        <title>A Varibaculum cambriense genome reconstructed from a premature infant gut community with otherwise low bacterial novelty that shifts toward anaerobic metabolism during the third week of life.</title>
        <authorList>
            <person name="Brown C.T."/>
            <person name="Sharon I."/>
            <person name="Thomas B.C."/>
            <person name="Castelle C.J."/>
            <person name="Morowitz M.J."/>
            <person name="Banfield J.F."/>
        </authorList>
    </citation>
    <scope>NUCLEOTIDE SEQUENCE</scope>
</reference>
<organism evidence="11">
    <name type="scientific">human gut metagenome</name>
    <dbReference type="NCBI Taxonomy" id="408170"/>
    <lineage>
        <taxon>unclassified sequences</taxon>
        <taxon>metagenomes</taxon>
        <taxon>organismal metagenomes</taxon>
    </lineage>
</organism>
<dbReference type="SUPFAM" id="SSF56935">
    <property type="entry name" value="Porins"/>
    <property type="match status" value="1"/>
</dbReference>
<accession>W1YNG1</accession>
<feature type="non-terminal residue" evidence="11">
    <location>
        <position position="103"/>
    </location>
</feature>
<evidence type="ECO:0000256" key="8">
    <source>
        <dbReference type="ARBA" id="ARBA00023136"/>
    </source>
</evidence>
<feature type="domain" description="TonB-dependent receptor plug" evidence="10">
    <location>
        <begin position="2"/>
        <end position="32"/>
    </location>
</feature>
<evidence type="ECO:0000256" key="1">
    <source>
        <dbReference type="ARBA" id="ARBA00004571"/>
    </source>
</evidence>
<keyword evidence="3" id="KW-0410">Iron transport</keyword>
<gene>
    <name evidence="11" type="ORF">Q604_UNBC01954G0001</name>
</gene>
<comment type="caution">
    <text evidence="11">The sequence shown here is derived from an EMBL/GenBank/DDBJ whole genome shotgun (WGS) entry which is preliminary data.</text>
</comment>
<dbReference type="GO" id="GO:0009279">
    <property type="term" value="C:cell outer membrane"/>
    <property type="evidence" value="ECO:0007669"/>
    <property type="project" value="UniProtKB-SubCell"/>
</dbReference>
<dbReference type="AlphaFoldDB" id="W1YNG1"/>
<evidence type="ECO:0000256" key="2">
    <source>
        <dbReference type="ARBA" id="ARBA00022448"/>
    </source>
</evidence>
<feature type="non-terminal residue" evidence="11">
    <location>
        <position position="1"/>
    </location>
</feature>
<dbReference type="EMBL" id="AZMM01001954">
    <property type="protein sequence ID" value="ETJ44017.1"/>
    <property type="molecule type" value="Genomic_DNA"/>
</dbReference>
<evidence type="ECO:0000256" key="5">
    <source>
        <dbReference type="ARBA" id="ARBA00023004"/>
    </source>
</evidence>
<protein>
    <submittedName>
        <fullName evidence="11">Putative TonB-dependent receptor YncD</fullName>
    </submittedName>
</protein>
<dbReference type="GO" id="GO:0006826">
    <property type="term" value="P:iron ion transport"/>
    <property type="evidence" value="ECO:0007669"/>
    <property type="project" value="UniProtKB-KW"/>
</dbReference>